<dbReference type="Pfam" id="PF25109">
    <property type="entry name" value="HAD_PNKP"/>
    <property type="match status" value="1"/>
</dbReference>
<evidence type="ECO:0000313" key="3">
    <source>
        <dbReference type="Proteomes" id="UP001501470"/>
    </source>
</evidence>
<dbReference type="Proteomes" id="UP001501470">
    <property type="component" value="Unassembled WGS sequence"/>
</dbReference>
<sequence>MASLTITRGLPASGKTTWAREQAGLVRVNRDDLRAMMHGGRVADDTLRGRAEKEVTQAHHAAIDALLLGGADVVCDDTNLRSRVVRELAELAAKHGAAFTVRDFTDVPVDECVRRDALREGPGHVGEEAIRSMHQRYLAGRALPLSLPVLDTDPGVTYEPPPDAPRVVLVDIDGTVALIADRSPYDVSRVRTDLPNAPVIAAVRAMHAAGHEIVYCSGRTDDCRDDTAAWLDEHVGVPYAGLFMRVTGDQRRDSIVKQEIFDKEIRSRYHVVGVFDDRQQVVRMWRALGLTVFQVAEGNF</sequence>
<feature type="domain" description="Polynucleotide kinase PNKP phosphatase" evidence="1">
    <location>
        <begin position="165"/>
        <end position="300"/>
    </location>
</feature>
<evidence type="ECO:0000259" key="1">
    <source>
        <dbReference type="Pfam" id="PF25109"/>
    </source>
</evidence>
<dbReference type="InterPro" id="IPR056782">
    <property type="entry name" value="HAD_PNKP"/>
</dbReference>
<reference evidence="3" key="1">
    <citation type="journal article" date="2019" name="Int. J. Syst. Evol. Microbiol.">
        <title>The Global Catalogue of Microorganisms (GCM) 10K type strain sequencing project: providing services to taxonomists for standard genome sequencing and annotation.</title>
        <authorList>
            <consortium name="The Broad Institute Genomics Platform"/>
            <consortium name="The Broad Institute Genome Sequencing Center for Infectious Disease"/>
            <person name="Wu L."/>
            <person name="Ma J."/>
        </authorList>
    </citation>
    <scope>NUCLEOTIDE SEQUENCE [LARGE SCALE GENOMIC DNA]</scope>
    <source>
        <strain evidence="3">JCM 15933</strain>
    </source>
</reference>
<dbReference type="Pfam" id="PF13671">
    <property type="entry name" value="AAA_33"/>
    <property type="match status" value="1"/>
</dbReference>
<dbReference type="EMBL" id="BAAAQD010000024">
    <property type="protein sequence ID" value="GAA1554850.1"/>
    <property type="molecule type" value="Genomic_DNA"/>
</dbReference>
<dbReference type="InterPro" id="IPR027417">
    <property type="entry name" value="P-loop_NTPase"/>
</dbReference>
<name>A0ABP4N314_9ACTN</name>
<gene>
    <name evidence="2" type="ORF">GCM10009827_089600</name>
</gene>
<organism evidence="2 3">
    <name type="scientific">Dactylosporangium maewongense</name>
    <dbReference type="NCBI Taxonomy" id="634393"/>
    <lineage>
        <taxon>Bacteria</taxon>
        <taxon>Bacillati</taxon>
        <taxon>Actinomycetota</taxon>
        <taxon>Actinomycetes</taxon>
        <taxon>Micromonosporales</taxon>
        <taxon>Micromonosporaceae</taxon>
        <taxon>Dactylosporangium</taxon>
    </lineage>
</organism>
<dbReference type="InterPro" id="IPR036412">
    <property type="entry name" value="HAD-like_sf"/>
</dbReference>
<keyword evidence="3" id="KW-1185">Reference proteome</keyword>
<evidence type="ECO:0000313" key="2">
    <source>
        <dbReference type="EMBL" id="GAA1554850.1"/>
    </source>
</evidence>
<accession>A0ABP4N314</accession>
<dbReference type="SUPFAM" id="SSF56784">
    <property type="entry name" value="HAD-like"/>
    <property type="match status" value="1"/>
</dbReference>
<comment type="caution">
    <text evidence="2">The sequence shown here is derived from an EMBL/GenBank/DDBJ whole genome shotgun (WGS) entry which is preliminary data.</text>
</comment>
<dbReference type="Gene3D" id="3.40.50.300">
    <property type="entry name" value="P-loop containing nucleotide triphosphate hydrolases"/>
    <property type="match status" value="1"/>
</dbReference>
<proteinExistence type="predicted"/>
<protein>
    <recommendedName>
        <fullName evidence="1">Polynucleotide kinase PNKP phosphatase domain-containing protein</fullName>
    </recommendedName>
</protein>
<dbReference type="SUPFAM" id="SSF52540">
    <property type="entry name" value="P-loop containing nucleoside triphosphate hydrolases"/>
    <property type="match status" value="1"/>
</dbReference>
<dbReference type="Gene3D" id="3.40.50.1000">
    <property type="entry name" value="HAD superfamily/HAD-like"/>
    <property type="match status" value="1"/>
</dbReference>
<dbReference type="InterPro" id="IPR023214">
    <property type="entry name" value="HAD_sf"/>
</dbReference>
<dbReference type="RefSeq" id="WP_344510336.1">
    <property type="nucleotide sequence ID" value="NZ_BAAAQD010000024.1"/>
</dbReference>